<dbReference type="Proteomes" id="UP000265618">
    <property type="component" value="Unassembled WGS sequence"/>
</dbReference>
<dbReference type="SUPFAM" id="SSF81296">
    <property type="entry name" value="E set domains"/>
    <property type="match status" value="1"/>
</dbReference>
<dbReference type="Gene3D" id="2.60.40.150">
    <property type="entry name" value="C2 domain"/>
    <property type="match status" value="1"/>
</dbReference>
<evidence type="ECO:0000313" key="10">
    <source>
        <dbReference type="Proteomes" id="UP000265618"/>
    </source>
</evidence>
<dbReference type="Gene3D" id="1.10.150.20">
    <property type="entry name" value="5' to 3' exonuclease, C-terminal subdomain"/>
    <property type="match status" value="1"/>
</dbReference>
<dbReference type="GO" id="GO:0016020">
    <property type="term" value="C:membrane"/>
    <property type="evidence" value="ECO:0007669"/>
    <property type="project" value="UniProtKB-SubCell"/>
</dbReference>
<dbReference type="Pfam" id="PF02889">
    <property type="entry name" value="Sec63"/>
    <property type="match status" value="1"/>
</dbReference>
<dbReference type="SUPFAM" id="SSF158702">
    <property type="entry name" value="Sec63 N-terminal domain-like"/>
    <property type="match status" value="1"/>
</dbReference>
<dbReference type="Gene3D" id="1.10.3380.10">
    <property type="entry name" value="Sec63 N-terminal domain-like domain"/>
    <property type="match status" value="1"/>
</dbReference>
<comment type="caution">
    <text evidence="9">The sequence shown here is derived from an EMBL/GenBank/DDBJ whole genome shotgun (WGS) entry which is preliminary data.</text>
</comment>
<dbReference type="InterPro" id="IPR035892">
    <property type="entry name" value="C2_domain_sf"/>
</dbReference>
<evidence type="ECO:0000256" key="1">
    <source>
        <dbReference type="ARBA" id="ARBA00004141"/>
    </source>
</evidence>
<dbReference type="SMART" id="SM00973">
    <property type="entry name" value="Sec63"/>
    <property type="match status" value="1"/>
</dbReference>
<feature type="domain" description="SEC63" evidence="8">
    <location>
        <begin position="1"/>
        <end position="275"/>
    </location>
</feature>
<evidence type="ECO:0000256" key="3">
    <source>
        <dbReference type="ARBA" id="ARBA00022692"/>
    </source>
</evidence>
<dbReference type="AlphaFoldDB" id="A0A9K3D4M4"/>
<keyword evidence="6" id="KW-0472">Membrane</keyword>
<dbReference type="GO" id="GO:0003723">
    <property type="term" value="F:RNA binding"/>
    <property type="evidence" value="ECO:0007669"/>
    <property type="project" value="TreeGrafter"/>
</dbReference>
<evidence type="ECO:0000256" key="4">
    <source>
        <dbReference type="ARBA" id="ARBA00022824"/>
    </source>
</evidence>
<evidence type="ECO:0000256" key="7">
    <source>
        <dbReference type="ARBA" id="ARBA00023186"/>
    </source>
</evidence>
<evidence type="ECO:0000256" key="5">
    <source>
        <dbReference type="ARBA" id="ARBA00022989"/>
    </source>
</evidence>
<evidence type="ECO:0000259" key="8">
    <source>
        <dbReference type="SMART" id="SM00973"/>
    </source>
</evidence>
<dbReference type="OrthoDB" id="9217590at2759"/>
<evidence type="ECO:0000256" key="6">
    <source>
        <dbReference type="ARBA" id="ARBA00023136"/>
    </source>
</evidence>
<name>A0A9K3D4M4_9EUKA</name>
<keyword evidence="5" id="KW-1133">Transmembrane helix</keyword>
<evidence type="ECO:0000256" key="2">
    <source>
        <dbReference type="ARBA" id="ARBA00004240"/>
    </source>
</evidence>
<dbReference type="InterPro" id="IPR014756">
    <property type="entry name" value="Ig_E-set"/>
</dbReference>
<sequence length="286" mass="30800">IADLVSQDMLSGTAKVLTLVEAHIRRMSVSTTLKADSLPVLRTALSVLNALVDVACSQGLLRPALAAMELCQMIAQASHDLTNPFAQLPTSHHSKVTRACAKADIEDVVALAECEDDERDAVLSCLPVADRSTVQQWLETYPVAVMAAELWDGSLVSSEEDDEEMEEETHALTHGARAEIKVRLETASSGPASTPSLPLSLLQQWWVVLSDGKRGVLAVRKAVPRQKVSPSGDVSFEVALRMAFDVPQGLSTDELTLSAVCNSYIDCDVEVPIPVELVTPGDIEME</sequence>
<gene>
    <name evidence="9" type="ORF">KIPB_009992</name>
</gene>
<comment type="subcellular location">
    <subcellularLocation>
        <location evidence="2">Endoplasmic reticulum</location>
    </subcellularLocation>
    <subcellularLocation>
        <location evidence="1">Membrane</location>
        <topology evidence="1">Multi-pass membrane protein</topology>
    </subcellularLocation>
</comment>
<feature type="non-terminal residue" evidence="9">
    <location>
        <position position="1"/>
    </location>
</feature>
<dbReference type="InterPro" id="IPR004179">
    <property type="entry name" value="Sec63-dom"/>
</dbReference>
<keyword evidence="3" id="KW-0812">Transmembrane</keyword>
<dbReference type="GO" id="GO:0005783">
    <property type="term" value="C:endoplasmic reticulum"/>
    <property type="evidence" value="ECO:0007669"/>
    <property type="project" value="UniProtKB-SubCell"/>
</dbReference>
<keyword evidence="10" id="KW-1185">Reference proteome</keyword>
<keyword evidence="7" id="KW-0143">Chaperone</keyword>
<dbReference type="EMBL" id="BDIP01003563">
    <property type="protein sequence ID" value="GIQ87861.1"/>
    <property type="molecule type" value="Genomic_DNA"/>
</dbReference>
<protein>
    <recommendedName>
        <fullName evidence="8">SEC63 domain-containing protein</fullName>
    </recommendedName>
</protein>
<keyword evidence="4" id="KW-0256">Endoplasmic reticulum</keyword>
<organism evidence="9 10">
    <name type="scientific">Kipferlia bialata</name>
    <dbReference type="NCBI Taxonomy" id="797122"/>
    <lineage>
        <taxon>Eukaryota</taxon>
        <taxon>Metamonada</taxon>
        <taxon>Carpediemonas-like organisms</taxon>
        <taxon>Kipferlia</taxon>
    </lineage>
</organism>
<accession>A0A9K3D4M4</accession>
<proteinExistence type="predicted"/>
<dbReference type="PANTHER" id="PTHR24075">
    <property type="entry name" value="SEC63 DOMAIN-CONTAINING"/>
    <property type="match status" value="1"/>
</dbReference>
<reference evidence="9 10" key="1">
    <citation type="journal article" date="2018" name="PLoS ONE">
        <title>The draft genome of Kipferlia bialata reveals reductive genome evolution in fornicate parasites.</title>
        <authorList>
            <person name="Tanifuji G."/>
            <person name="Takabayashi S."/>
            <person name="Kume K."/>
            <person name="Takagi M."/>
            <person name="Nakayama T."/>
            <person name="Kamikawa R."/>
            <person name="Inagaki Y."/>
            <person name="Hashimoto T."/>
        </authorList>
    </citation>
    <scope>NUCLEOTIDE SEQUENCE [LARGE SCALE GENOMIC DNA]</scope>
    <source>
        <strain evidence="9">NY0173</strain>
    </source>
</reference>
<evidence type="ECO:0000313" key="9">
    <source>
        <dbReference type="EMBL" id="GIQ87861.1"/>
    </source>
</evidence>